<gene>
    <name evidence="2" type="ORF">AOB46_11895</name>
</gene>
<reference evidence="3" key="2">
    <citation type="submission" date="2015-09" db="EMBL/GenBank/DDBJ databases">
        <title>Draft genome sequence of a multidrug-resistant Chryseobacterium indologenes isolate from Malaysia.</title>
        <authorList>
            <person name="Yu C.Y."/>
            <person name="Ang G.Y."/>
            <person name="Chan K.-G."/>
        </authorList>
    </citation>
    <scope>NUCLEOTIDE SEQUENCE [LARGE SCALE GENOMIC DNA]</scope>
    <source>
        <strain evidence="3">CI_885</strain>
    </source>
</reference>
<protein>
    <submittedName>
        <fullName evidence="2">Uncharacterized protein</fullName>
    </submittedName>
</protein>
<keyword evidence="1" id="KW-1133">Transmembrane helix</keyword>
<name>A0A0N0ZU85_CHRID</name>
<dbReference type="RefSeq" id="WP_062699566.1">
    <property type="nucleotide sequence ID" value="NZ_LJOD01000007.1"/>
</dbReference>
<dbReference type="PATRIC" id="fig|253.9.peg.4222"/>
<dbReference type="EMBL" id="LJOD01000007">
    <property type="protein sequence ID" value="KPE50906.1"/>
    <property type="molecule type" value="Genomic_DNA"/>
</dbReference>
<feature type="transmembrane region" description="Helical" evidence="1">
    <location>
        <begin position="25"/>
        <end position="45"/>
    </location>
</feature>
<comment type="caution">
    <text evidence="2">The sequence shown here is derived from an EMBL/GenBank/DDBJ whole genome shotgun (WGS) entry which is preliminary data.</text>
</comment>
<keyword evidence="1" id="KW-0812">Transmembrane</keyword>
<evidence type="ECO:0000313" key="2">
    <source>
        <dbReference type="EMBL" id="KPE50906.1"/>
    </source>
</evidence>
<evidence type="ECO:0000256" key="1">
    <source>
        <dbReference type="SAM" id="Phobius"/>
    </source>
</evidence>
<proteinExistence type="predicted"/>
<keyword evidence="1" id="KW-0472">Membrane</keyword>
<dbReference type="AlphaFoldDB" id="A0A0N0ZU85"/>
<organism evidence="2 3">
    <name type="scientific">Chryseobacterium indologenes</name>
    <name type="common">Flavobacterium indologenes</name>
    <dbReference type="NCBI Taxonomy" id="253"/>
    <lineage>
        <taxon>Bacteria</taxon>
        <taxon>Pseudomonadati</taxon>
        <taxon>Bacteroidota</taxon>
        <taxon>Flavobacteriia</taxon>
        <taxon>Flavobacteriales</taxon>
        <taxon>Weeksellaceae</taxon>
        <taxon>Chryseobacterium group</taxon>
        <taxon>Chryseobacterium</taxon>
    </lineage>
</organism>
<accession>A0A0N0ZU85</accession>
<reference evidence="2 3" key="1">
    <citation type="journal article" date="2015" name="Genom Data">
        <title>Draft genome sequence of a multidrug-resistant Chryseobacterium indologenes isolate from Malaysia.</title>
        <authorList>
            <person name="Yu C.Y."/>
            <person name="Ang G.Y."/>
            <person name="Cheng H.J."/>
            <person name="Cheong Y.M."/>
            <person name="Yin W.F."/>
            <person name="Chan K.G."/>
        </authorList>
    </citation>
    <scope>NUCLEOTIDE SEQUENCE [LARGE SCALE GENOMIC DNA]</scope>
    <source>
        <strain evidence="2 3">CI_885</strain>
    </source>
</reference>
<sequence>MIFITAILICIIIGGLTYFKRSPKAILITILLLLGAMICFFCWAASKEENYGIYYFNSEKKDTLLMSESGDRHPVAERIIQRKTQISTQSGNGRSENYNWEQKEDTWQLLL</sequence>
<dbReference type="Proteomes" id="UP000037953">
    <property type="component" value="Unassembled WGS sequence"/>
</dbReference>
<evidence type="ECO:0000313" key="3">
    <source>
        <dbReference type="Proteomes" id="UP000037953"/>
    </source>
</evidence>